<dbReference type="PANTHER" id="PTHR10642">
    <property type="entry name" value="RIBONUCLEASE H1"/>
    <property type="match status" value="1"/>
</dbReference>
<dbReference type="EMBL" id="JAPFFF010000008">
    <property type="protein sequence ID" value="KAK8884291.1"/>
    <property type="molecule type" value="Genomic_DNA"/>
</dbReference>
<dbReference type="Pfam" id="PF00075">
    <property type="entry name" value="RNase_H"/>
    <property type="match status" value="2"/>
</dbReference>
<keyword evidence="9" id="KW-0378">Hydrolase</keyword>
<keyword evidence="10" id="KW-0460">Magnesium</keyword>
<comment type="caution">
    <text evidence="12">The sequence shown here is derived from an EMBL/GenBank/DDBJ whole genome shotgun (WGS) entry which is preliminary data.</text>
</comment>
<evidence type="ECO:0000313" key="12">
    <source>
        <dbReference type="EMBL" id="KAK8884291.1"/>
    </source>
</evidence>
<gene>
    <name evidence="12" type="ORF">M9Y10_043399</name>
</gene>
<keyword evidence="6" id="KW-0540">Nuclease</keyword>
<evidence type="ECO:0000256" key="4">
    <source>
        <dbReference type="ARBA" id="ARBA00011245"/>
    </source>
</evidence>
<comment type="cofactor">
    <cofactor evidence="2">
        <name>Mg(2+)</name>
        <dbReference type="ChEBI" id="CHEBI:18420"/>
    </cofactor>
</comment>
<dbReference type="InterPro" id="IPR022892">
    <property type="entry name" value="RNaseHI"/>
</dbReference>
<dbReference type="InterPro" id="IPR050092">
    <property type="entry name" value="RNase_H"/>
</dbReference>
<dbReference type="CDD" id="cd09278">
    <property type="entry name" value="RNase_HI_prokaryote_like"/>
    <property type="match status" value="2"/>
</dbReference>
<evidence type="ECO:0000313" key="13">
    <source>
        <dbReference type="Proteomes" id="UP001470230"/>
    </source>
</evidence>
<organism evidence="12 13">
    <name type="scientific">Tritrichomonas musculus</name>
    <dbReference type="NCBI Taxonomy" id="1915356"/>
    <lineage>
        <taxon>Eukaryota</taxon>
        <taxon>Metamonada</taxon>
        <taxon>Parabasalia</taxon>
        <taxon>Tritrichomonadida</taxon>
        <taxon>Tritrichomonadidae</taxon>
        <taxon>Tritrichomonas</taxon>
    </lineage>
</organism>
<name>A0ABR2JZK5_9EUKA</name>
<dbReference type="SUPFAM" id="SSF53098">
    <property type="entry name" value="Ribonuclease H-like"/>
    <property type="match status" value="2"/>
</dbReference>
<feature type="domain" description="RNase H type-1" evidence="11">
    <location>
        <begin position="17"/>
        <end position="158"/>
    </location>
</feature>
<keyword evidence="8" id="KW-0255">Endonuclease</keyword>
<dbReference type="Gene3D" id="3.30.420.10">
    <property type="entry name" value="Ribonuclease H-like superfamily/Ribonuclease H"/>
    <property type="match status" value="2"/>
</dbReference>
<evidence type="ECO:0000256" key="9">
    <source>
        <dbReference type="ARBA" id="ARBA00022801"/>
    </source>
</evidence>
<comment type="catalytic activity">
    <reaction evidence="1">
        <text>Endonucleolytic cleavage to 5'-phosphomonoester.</text>
        <dbReference type="EC" id="3.1.26.4"/>
    </reaction>
</comment>
<evidence type="ECO:0000256" key="8">
    <source>
        <dbReference type="ARBA" id="ARBA00022759"/>
    </source>
</evidence>
<evidence type="ECO:0000259" key="11">
    <source>
        <dbReference type="PROSITE" id="PS50879"/>
    </source>
</evidence>
<sequence length="359" mass="40949">MSLTQMGILEFKKKLRNDEPFIAYTDGACRGNPGPGGWGAVLIQDKYYTQMSGYSAQTTNNKMEMQASIEVLSFIPLNSKISITTDSKYLKQGIQEWIQNWKRNGWKLKNGGHVKNAEQWQKLDELVTNRNVNWGWVKGHNGDPLNELADNLATSAITARRGISINDTNQNHEVPVSSLTLLPRTPQKIRNKQLNQTFKSVHLVEFLQHHDKIDVTYIYIGISCKGNPGPGAWAAIIQQNGLEVQLSESERVTSKYRLEMKAIISAISSLPERSVIHLTVDSDFVRNGITKWIQNWKKNGWKTANNTDVKNQDLWQKIDNLNTVYPIHWDWIQQGTDDHPQNERCIKFATKIIPKVTQK</sequence>
<reference evidence="12 13" key="1">
    <citation type="submission" date="2024-04" db="EMBL/GenBank/DDBJ databases">
        <title>Tritrichomonas musculus Genome.</title>
        <authorList>
            <person name="Alves-Ferreira E."/>
            <person name="Grigg M."/>
            <person name="Lorenzi H."/>
            <person name="Galac M."/>
        </authorList>
    </citation>
    <scope>NUCLEOTIDE SEQUENCE [LARGE SCALE GENOMIC DNA]</scope>
    <source>
        <strain evidence="12 13">EAF2021</strain>
    </source>
</reference>
<dbReference type="InterPro" id="IPR002156">
    <property type="entry name" value="RNaseH_domain"/>
</dbReference>
<dbReference type="PROSITE" id="PS50879">
    <property type="entry name" value="RNASE_H_1"/>
    <property type="match status" value="2"/>
</dbReference>
<protein>
    <recommendedName>
        <fullName evidence="5">ribonuclease H</fullName>
        <ecNumber evidence="5">3.1.26.4</ecNumber>
    </recommendedName>
</protein>
<feature type="domain" description="RNase H type-1" evidence="11">
    <location>
        <begin position="212"/>
        <end position="354"/>
    </location>
</feature>
<comment type="subunit">
    <text evidence="4">Monomer.</text>
</comment>
<proteinExistence type="inferred from homology"/>
<dbReference type="Proteomes" id="UP001470230">
    <property type="component" value="Unassembled WGS sequence"/>
</dbReference>
<dbReference type="InterPro" id="IPR012337">
    <property type="entry name" value="RNaseH-like_sf"/>
</dbReference>
<evidence type="ECO:0000256" key="1">
    <source>
        <dbReference type="ARBA" id="ARBA00000077"/>
    </source>
</evidence>
<evidence type="ECO:0000256" key="3">
    <source>
        <dbReference type="ARBA" id="ARBA00005300"/>
    </source>
</evidence>
<dbReference type="EC" id="3.1.26.4" evidence="5"/>
<dbReference type="PANTHER" id="PTHR10642:SF26">
    <property type="entry name" value="RIBONUCLEASE H1"/>
    <property type="match status" value="1"/>
</dbReference>
<evidence type="ECO:0000256" key="5">
    <source>
        <dbReference type="ARBA" id="ARBA00012180"/>
    </source>
</evidence>
<dbReference type="HAMAP" id="MF_00042">
    <property type="entry name" value="RNase_H"/>
    <property type="match status" value="1"/>
</dbReference>
<dbReference type="NCBIfam" id="NF001236">
    <property type="entry name" value="PRK00203.1"/>
    <property type="match status" value="1"/>
</dbReference>
<evidence type="ECO:0000256" key="2">
    <source>
        <dbReference type="ARBA" id="ARBA00001946"/>
    </source>
</evidence>
<dbReference type="InterPro" id="IPR036397">
    <property type="entry name" value="RNaseH_sf"/>
</dbReference>
<evidence type="ECO:0000256" key="7">
    <source>
        <dbReference type="ARBA" id="ARBA00022723"/>
    </source>
</evidence>
<comment type="similarity">
    <text evidence="3">Belongs to the RNase H family.</text>
</comment>
<evidence type="ECO:0000256" key="10">
    <source>
        <dbReference type="ARBA" id="ARBA00022842"/>
    </source>
</evidence>
<evidence type="ECO:0000256" key="6">
    <source>
        <dbReference type="ARBA" id="ARBA00022722"/>
    </source>
</evidence>
<accession>A0ABR2JZK5</accession>
<keyword evidence="13" id="KW-1185">Reference proteome</keyword>
<keyword evidence="7" id="KW-0479">Metal-binding</keyword>